<dbReference type="EMBL" id="FQTV01000013">
    <property type="protein sequence ID" value="SHF77400.1"/>
    <property type="molecule type" value="Genomic_DNA"/>
</dbReference>
<dbReference type="Pfam" id="PF13306">
    <property type="entry name" value="LRR_5"/>
    <property type="match status" value="1"/>
</dbReference>
<dbReference type="PANTHER" id="PTHR45661">
    <property type="entry name" value="SURFACE ANTIGEN"/>
    <property type="match status" value="1"/>
</dbReference>
<dbReference type="Proteomes" id="UP000184509">
    <property type="component" value="Unassembled WGS sequence"/>
</dbReference>
<evidence type="ECO:0000313" key="1">
    <source>
        <dbReference type="EMBL" id="SHF77400.1"/>
    </source>
</evidence>
<dbReference type="InterPro" id="IPR032675">
    <property type="entry name" value="LRR_dom_sf"/>
</dbReference>
<dbReference type="SUPFAM" id="SSF52058">
    <property type="entry name" value="L domain-like"/>
    <property type="match status" value="1"/>
</dbReference>
<dbReference type="RefSeq" id="WP_073402885.1">
    <property type="nucleotide sequence ID" value="NZ_FQTV01000013.1"/>
</dbReference>
<proteinExistence type="predicted"/>
<dbReference type="Gene3D" id="3.80.10.10">
    <property type="entry name" value="Ribonuclease Inhibitor"/>
    <property type="match status" value="1"/>
</dbReference>
<reference evidence="2" key="1">
    <citation type="submission" date="2016-11" db="EMBL/GenBank/DDBJ databases">
        <authorList>
            <person name="Varghese N."/>
            <person name="Submissions S."/>
        </authorList>
    </citation>
    <scope>NUCLEOTIDE SEQUENCE [LARGE SCALE GENOMIC DNA]</scope>
    <source>
        <strain evidence="2">DSM 26991</strain>
    </source>
</reference>
<accession>A0A1M5EE15</accession>
<evidence type="ECO:0000313" key="2">
    <source>
        <dbReference type="Proteomes" id="UP000184509"/>
    </source>
</evidence>
<dbReference type="OrthoDB" id="1045221at2"/>
<dbReference type="InterPro" id="IPR053139">
    <property type="entry name" value="Surface_bspA-like"/>
</dbReference>
<dbReference type="PANTHER" id="PTHR45661:SF3">
    <property type="entry name" value="IG-LIKE DOMAIN-CONTAINING PROTEIN"/>
    <property type="match status" value="1"/>
</dbReference>
<sequence length="238" mass="25458">MKASVISKIILVVIFLSSCFKGEAQNIVSDTIKVSAGNLNSLLGDKKGLITNLTLKGKINGTDITTIRSMAKLTVLDMSKASIVKGGVFISSLYDDKIEVSNDEVPEEAFYSKDNLKTIILPENITAIGLKAFSDCTGLTAIIIPEGVTSIGTNAFYGCSKLTILSLPASITLIDYGAFQECSGLKEIHCKATVPPKITPFTFYGVPKSTCKLYVPTGISAQAKTVAGWNEFKTILEE</sequence>
<dbReference type="InterPro" id="IPR026906">
    <property type="entry name" value="LRR_5"/>
</dbReference>
<organism evidence="1 2">
    <name type="scientific">Bacteroides luti</name>
    <dbReference type="NCBI Taxonomy" id="1297750"/>
    <lineage>
        <taxon>Bacteria</taxon>
        <taxon>Pseudomonadati</taxon>
        <taxon>Bacteroidota</taxon>
        <taxon>Bacteroidia</taxon>
        <taxon>Bacteroidales</taxon>
        <taxon>Bacteroidaceae</taxon>
        <taxon>Bacteroides</taxon>
    </lineage>
</organism>
<dbReference type="AlphaFoldDB" id="A0A1M5EE15"/>
<dbReference type="Gene3D" id="3.40.50.12480">
    <property type="match status" value="1"/>
</dbReference>
<protein>
    <submittedName>
        <fullName evidence="1">Leucine rich repeat-containing protein</fullName>
    </submittedName>
</protein>
<keyword evidence="2" id="KW-1185">Reference proteome</keyword>
<gene>
    <name evidence="1" type="ORF">SAMN05444405_11395</name>
</gene>
<name>A0A1M5EE15_9BACE</name>
<dbReference type="PROSITE" id="PS51257">
    <property type="entry name" value="PROKAR_LIPOPROTEIN"/>
    <property type="match status" value="1"/>
</dbReference>